<feature type="region of interest" description="Disordered" evidence="1">
    <location>
        <begin position="1"/>
        <end position="31"/>
    </location>
</feature>
<dbReference type="Pfam" id="PF00646">
    <property type="entry name" value="F-box"/>
    <property type="match status" value="1"/>
</dbReference>
<organism evidence="3 4">
    <name type="scientific">Eragrostis curvula</name>
    <name type="common">weeping love grass</name>
    <dbReference type="NCBI Taxonomy" id="38414"/>
    <lineage>
        <taxon>Eukaryota</taxon>
        <taxon>Viridiplantae</taxon>
        <taxon>Streptophyta</taxon>
        <taxon>Embryophyta</taxon>
        <taxon>Tracheophyta</taxon>
        <taxon>Spermatophyta</taxon>
        <taxon>Magnoliopsida</taxon>
        <taxon>Liliopsida</taxon>
        <taxon>Poales</taxon>
        <taxon>Poaceae</taxon>
        <taxon>PACMAD clade</taxon>
        <taxon>Chloridoideae</taxon>
        <taxon>Eragrostideae</taxon>
        <taxon>Eragrostidinae</taxon>
        <taxon>Eragrostis</taxon>
    </lineage>
</organism>
<dbReference type="EMBL" id="RWGY01000011">
    <property type="protein sequence ID" value="TVU31465.1"/>
    <property type="molecule type" value="Genomic_DNA"/>
</dbReference>
<dbReference type="Gramene" id="TVU31465">
    <property type="protein sequence ID" value="TVU31465"/>
    <property type="gene ID" value="EJB05_23149"/>
</dbReference>
<dbReference type="InterPro" id="IPR001810">
    <property type="entry name" value="F-box_dom"/>
</dbReference>
<dbReference type="InterPro" id="IPR036047">
    <property type="entry name" value="F-box-like_dom_sf"/>
</dbReference>
<keyword evidence="4" id="KW-1185">Reference proteome</keyword>
<evidence type="ECO:0000256" key="1">
    <source>
        <dbReference type="SAM" id="MobiDB-lite"/>
    </source>
</evidence>
<sequence length="515" mass="56302">MEIKTRGRRGGKGAAVVTDPEHHHKPSTRPAPAWLPTELVLEIVDRCDPATLIICAATCRLLRRRILDPAFIERLRAAGRFAPSSRLLGLFYRHYEGEPAVQRPTPFTPTTPGVVRTPFAHDVFEDDGYTPVECRGGLLVLRRSALFAERADLCVCDPVTGRRAFLPPPEVHQQSYALLLAPRRDNDVDGSATAGGGVSSMFRRLIVVDLSRLRFWYTVRAQSFSPDDGGGGAWGAVVEAFTPDDLWPRVDVARQSPVILGGVLHWLCTDQRTVLTFDSDTSEVGAVQIPHGHHLCRNMPLAQKQLLASTPNGELSLLVVERLVISVWVLQTTATGDEWTRRATVDLEKIMNVPAETVLRSQRLLSGIVRLEWAGEMSGAVVVAQVAGVGLMVLDLEAEKVVCTVRRSCRNSDTSLLPFRYCPYERDLIQRLAAMAPLHCNTRSRFGERAEQVGCSTRSGRLGPVCGGGRRSTGEALTGGAEGERSGGHEKGSGMRVVEGAELLELAVETTVLLR</sequence>
<protein>
    <recommendedName>
        <fullName evidence="2">F-box domain-containing protein</fullName>
    </recommendedName>
</protein>
<evidence type="ECO:0000259" key="2">
    <source>
        <dbReference type="SMART" id="SM00256"/>
    </source>
</evidence>
<dbReference type="PANTHER" id="PTHR35828">
    <property type="entry name" value="OS08G0203800 PROTEIN-RELATED"/>
    <property type="match status" value="1"/>
</dbReference>
<feature type="domain" description="F-box" evidence="2">
    <location>
        <begin position="35"/>
        <end position="75"/>
    </location>
</feature>
<comment type="caution">
    <text evidence="3">The sequence shown here is derived from an EMBL/GenBank/DDBJ whole genome shotgun (WGS) entry which is preliminary data.</text>
</comment>
<feature type="compositionally biased region" description="Basic residues" evidence="1">
    <location>
        <begin position="1"/>
        <end position="11"/>
    </location>
</feature>
<feature type="non-terminal residue" evidence="3">
    <location>
        <position position="1"/>
    </location>
</feature>
<proteinExistence type="predicted"/>
<dbReference type="CDD" id="cd09917">
    <property type="entry name" value="F-box_SF"/>
    <property type="match status" value="1"/>
</dbReference>
<feature type="compositionally biased region" description="Basic and acidic residues" evidence="1">
    <location>
        <begin position="482"/>
        <end position="493"/>
    </location>
</feature>
<accession>A0A5J9V691</accession>
<dbReference type="SMART" id="SM00256">
    <property type="entry name" value="FBOX"/>
    <property type="match status" value="1"/>
</dbReference>
<reference evidence="3 4" key="1">
    <citation type="journal article" date="2019" name="Sci. Rep.">
        <title>A high-quality genome of Eragrostis curvula grass provides insights into Poaceae evolution and supports new strategies to enhance forage quality.</title>
        <authorList>
            <person name="Carballo J."/>
            <person name="Santos B.A.C.M."/>
            <person name="Zappacosta D."/>
            <person name="Garbus I."/>
            <person name="Selva J.P."/>
            <person name="Gallo C.A."/>
            <person name="Diaz A."/>
            <person name="Albertini E."/>
            <person name="Caccamo M."/>
            <person name="Echenique V."/>
        </authorList>
    </citation>
    <scope>NUCLEOTIDE SEQUENCE [LARGE SCALE GENOMIC DNA]</scope>
    <source>
        <strain evidence="4">cv. Victoria</strain>
        <tissue evidence="3">Leaf</tissue>
    </source>
</reference>
<evidence type="ECO:0000313" key="4">
    <source>
        <dbReference type="Proteomes" id="UP000324897"/>
    </source>
</evidence>
<dbReference type="SUPFAM" id="SSF81383">
    <property type="entry name" value="F-box domain"/>
    <property type="match status" value="1"/>
</dbReference>
<dbReference type="OrthoDB" id="694162at2759"/>
<name>A0A5J9V691_9POAL</name>
<gene>
    <name evidence="3" type="ORF">EJB05_23149</name>
</gene>
<dbReference type="AlphaFoldDB" id="A0A5J9V691"/>
<dbReference type="Proteomes" id="UP000324897">
    <property type="component" value="Chromosome 1"/>
</dbReference>
<evidence type="ECO:0000313" key="3">
    <source>
        <dbReference type="EMBL" id="TVU31465.1"/>
    </source>
</evidence>
<dbReference type="Pfam" id="PF24523">
    <property type="entry name" value="DUF7595"/>
    <property type="match status" value="1"/>
</dbReference>
<dbReference type="InterPro" id="IPR056016">
    <property type="entry name" value="DUF7595"/>
</dbReference>
<feature type="region of interest" description="Disordered" evidence="1">
    <location>
        <begin position="466"/>
        <end position="494"/>
    </location>
</feature>